<organism evidence="1 2">
    <name type="scientific">Anaerobacillus alkalilacustris</name>
    <dbReference type="NCBI Taxonomy" id="393763"/>
    <lineage>
        <taxon>Bacteria</taxon>
        <taxon>Bacillati</taxon>
        <taxon>Bacillota</taxon>
        <taxon>Bacilli</taxon>
        <taxon>Bacillales</taxon>
        <taxon>Bacillaceae</taxon>
        <taxon>Anaerobacillus</taxon>
    </lineage>
</organism>
<accession>A0A1S2LSP9</accession>
<dbReference type="RefSeq" id="WP_071309196.1">
    <property type="nucleotide sequence ID" value="NZ_MLQR01000020.1"/>
</dbReference>
<gene>
    <name evidence="1" type="ORF">BKP37_08595</name>
</gene>
<dbReference type="AlphaFoldDB" id="A0A1S2LSP9"/>
<comment type="caution">
    <text evidence="1">The sequence shown here is derived from an EMBL/GenBank/DDBJ whole genome shotgun (WGS) entry which is preliminary data.</text>
</comment>
<evidence type="ECO:0000313" key="2">
    <source>
        <dbReference type="Proteomes" id="UP000179524"/>
    </source>
</evidence>
<dbReference type="OrthoDB" id="367880at2"/>
<dbReference type="EMBL" id="MLQR01000020">
    <property type="protein sequence ID" value="OIJ14395.1"/>
    <property type="molecule type" value="Genomic_DNA"/>
</dbReference>
<dbReference type="Proteomes" id="UP000179524">
    <property type="component" value="Unassembled WGS sequence"/>
</dbReference>
<dbReference type="InterPro" id="IPR005368">
    <property type="entry name" value="UPF0175"/>
</dbReference>
<evidence type="ECO:0000313" key="1">
    <source>
        <dbReference type="EMBL" id="OIJ14395.1"/>
    </source>
</evidence>
<keyword evidence="2" id="KW-1185">Reference proteome</keyword>
<sequence>MGRSIEQKRKKLKRKQRLKDAKKNWLTQTITSKNILPSYCQWYGVDKLCALIELEMLGHSFSEEYKQNIMKEIEEKRSQKKARKRKHQQHLEDNFDSDESFAFIVDYTEGGAPIGITHEEWDEMENLNRVPPNLLNNEVMIKLPKNTSELIRQLDHNQPLENLVQYSIAITLYVSKLLSLSEAATVAGLNFTDFINLLTSNHIPWNTDLEDSHFDHQSSLQSLIFEEASYNNKEE</sequence>
<proteinExistence type="predicted"/>
<dbReference type="Pfam" id="PF03683">
    <property type="entry name" value="UPF0175"/>
    <property type="match status" value="1"/>
</dbReference>
<reference evidence="1 2" key="1">
    <citation type="submission" date="2016-10" db="EMBL/GenBank/DDBJ databases">
        <title>Draft genome sequences of four alkaliphilic bacteria belonging to the Anaerobacillus genus.</title>
        <authorList>
            <person name="Bassil N.M."/>
            <person name="Lloyd J.R."/>
        </authorList>
    </citation>
    <scope>NUCLEOTIDE SEQUENCE [LARGE SCALE GENOMIC DNA]</scope>
    <source>
        <strain evidence="1 2">DSM 18345</strain>
    </source>
</reference>
<name>A0A1S2LSP9_9BACI</name>
<protein>
    <submittedName>
        <fullName evidence="1">Uncharacterized protein</fullName>
    </submittedName>
</protein>